<evidence type="ECO:0000259" key="4">
    <source>
        <dbReference type="PROSITE" id="PS50893"/>
    </source>
</evidence>
<dbReference type="NCBIfam" id="NF000355">
    <property type="entry name" value="ribo_prot_ABC_F"/>
    <property type="match status" value="1"/>
</dbReference>
<dbReference type="PANTHER" id="PTHR42855">
    <property type="entry name" value="ABC TRANSPORTER ATP-BINDING SUBUNIT"/>
    <property type="match status" value="1"/>
</dbReference>
<dbReference type="GO" id="GO:0005524">
    <property type="term" value="F:ATP binding"/>
    <property type="evidence" value="ECO:0007669"/>
    <property type="project" value="UniProtKB-KW"/>
</dbReference>
<dbReference type="Proteomes" id="UP000053681">
    <property type="component" value="Unassembled WGS sequence"/>
</dbReference>
<organism evidence="5 6">
    <name type="scientific">Priestia veravalensis</name>
    <dbReference type="NCBI Taxonomy" id="1414648"/>
    <lineage>
        <taxon>Bacteria</taxon>
        <taxon>Bacillati</taxon>
        <taxon>Bacillota</taxon>
        <taxon>Bacilli</taxon>
        <taxon>Bacillales</taxon>
        <taxon>Bacillaceae</taxon>
        <taxon>Priestia</taxon>
    </lineage>
</organism>
<gene>
    <name evidence="5" type="ORF">AS180_04005</name>
</gene>
<keyword evidence="1" id="KW-0547">Nucleotide-binding</keyword>
<dbReference type="InterPro" id="IPR027417">
    <property type="entry name" value="P-loop_NTPase"/>
</dbReference>
<comment type="caution">
    <text evidence="5">The sequence shown here is derived from an EMBL/GenBank/DDBJ whole genome shotgun (WGS) entry which is preliminary data.</text>
</comment>
<feature type="domain" description="ABC transporter" evidence="4">
    <location>
        <begin position="293"/>
        <end position="485"/>
    </location>
</feature>
<dbReference type="InterPro" id="IPR003593">
    <property type="entry name" value="AAA+_ATPase"/>
</dbReference>
<dbReference type="Gene3D" id="3.40.50.300">
    <property type="entry name" value="P-loop containing nucleotide triphosphate hydrolases"/>
    <property type="match status" value="3"/>
</dbReference>
<protein>
    <submittedName>
        <fullName evidence="5">Antibiotic ABC transporter</fullName>
    </submittedName>
</protein>
<dbReference type="PROSITE" id="PS00211">
    <property type="entry name" value="ABC_TRANSPORTER_1"/>
    <property type="match status" value="2"/>
</dbReference>
<dbReference type="EMBL" id="LNQP01000010">
    <property type="protein sequence ID" value="KSU89167.1"/>
    <property type="molecule type" value="Genomic_DNA"/>
</dbReference>
<dbReference type="RefSeq" id="WP_026682654.1">
    <property type="nucleotide sequence ID" value="NZ_KQ758630.1"/>
</dbReference>
<dbReference type="NCBIfam" id="NF000168">
    <property type="entry name" value="ABCF_Msr_all"/>
    <property type="match status" value="1"/>
</dbReference>
<dbReference type="InterPro" id="IPR051309">
    <property type="entry name" value="ABCF_ATPase"/>
</dbReference>
<reference evidence="5 6" key="1">
    <citation type="submission" date="2015-11" db="EMBL/GenBank/DDBJ databases">
        <title>Bacillus caseinolyticus sp nov.</title>
        <authorList>
            <person name="Dastager S.G."/>
            <person name="Mawlankar R."/>
        </authorList>
    </citation>
    <scope>NUCLEOTIDE SEQUENCE [LARGE SCALE GENOMIC DNA]</scope>
    <source>
        <strain evidence="5 6">SGD-V-76</strain>
    </source>
</reference>
<evidence type="ECO:0000256" key="1">
    <source>
        <dbReference type="ARBA" id="ARBA00022741"/>
    </source>
</evidence>
<keyword evidence="3" id="KW-0175">Coiled coil</keyword>
<dbReference type="CDD" id="cd03221">
    <property type="entry name" value="ABCF_EF-3"/>
    <property type="match status" value="2"/>
</dbReference>
<dbReference type="InterPro" id="IPR003439">
    <property type="entry name" value="ABC_transporter-like_ATP-bd"/>
</dbReference>
<dbReference type="PANTHER" id="PTHR42855:SF2">
    <property type="entry name" value="DRUG RESISTANCE ABC TRANSPORTER,ATP-BINDING PROTEIN"/>
    <property type="match status" value="1"/>
</dbReference>
<sequence>MEKVCFELENIELNYLDKTVLDIERLAVHQFDRIGIVGKNGAGKSTLLKLLAGIVLPSSGIVKRHVDFAYFDQLTTPEESEVDYDLKGKLAIPETELENFSGGEQTRIKLAQVFSSYHEARLIDEPTTHLDADGTQFFIEELMYYYGALVLVSHDRYVLDQLVTKIWEVEDGRVTEYTGNYTDYVSQKELEKRQQQEQHEKYVKEKTRLMKAAEEKMQKAEKVTKGDKRVTKVKGNRMFETKSKGTSQKSMQRAAKAIEQRVEQLEAVEAPKDEQIIRFHQSKALQLHNRYPIMGERLTLKGGDKILLKESNFQFPLGKTIAITGKNGSGKTTLLHHILKHGEGITISPKAVIGTYQQMDYQFSKEETVFEFVKNRSDYDESKIRAVLHAMNFTGNDLKKDVRNLSGGEATRLVLCQLFLGRYNVLVLDEPTNFLDIFCIEALERFLHGYEGTVLLVSHDRTFIDRVADCVYGIENRKISLKVVM</sequence>
<name>A0A0V8JQ47_9BACI</name>
<dbReference type="InterPro" id="IPR017871">
    <property type="entry name" value="ABC_transporter-like_CS"/>
</dbReference>
<evidence type="ECO:0000256" key="3">
    <source>
        <dbReference type="SAM" id="Coils"/>
    </source>
</evidence>
<feature type="coiled-coil region" evidence="3">
    <location>
        <begin position="185"/>
        <end position="223"/>
    </location>
</feature>
<feature type="domain" description="ABC transporter" evidence="4">
    <location>
        <begin position="6"/>
        <end position="196"/>
    </location>
</feature>
<dbReference type="SMART" id="SM00382">
    <property type="entry name" value="AAA"/>
    <property type="match status" value="2"/>
</dbReference>
<keyword evidence="6" id="KW-1185">Reference proteome</keyword>
<dbReference type="Pfam" id="PF12848">
    <property type="entry name" value="ABC_tran_Xtn"/>
    <property type="match status" value="1"/>
</dbReference>
<dbReference type="Pfam" id="PF00005">
    <property type="entry name" value="ABC_tran"/>
    <property type="match status" value="2"/>
</dbReference>
<proteinExistence type="predicted"/>
<evidence type="ECO:0000313" key="5">
    <source>
        <dbReference type="EMBL" id="KSU89167.1"/>
    </source>
</evidence>
<dbReference type="SUPFAM" id="SSF52540">
    <property type="entry name" value="P-loop containing nucleoside triphosphate hydrolases"/>
    <property type="match status" value="2"/>
</dbReference>
<dbReference type="AlphaFoldDB" id="A0A0V8JQ47"/>
<dbReference type="InterPro" id="IPR032781">
    <property type="entry name" value="ABC_tran_Xtn"/>
</dbReference>
<dbReference type="PROSITE" id="PS50893">
    <property type="entry name" value="ABC_TRANSPORTER_2"/>
    <property type="match status" value="2"/>
</dbReference>
<evidence type="ECO:0000313" key="6">
    <source>
        <dbReference type="Proteomes" id="UP000053681"/>
    </source>
</evidence>
<accession>A0A0V8JQ47</accession>
<dbReference type="GO" id="GO:0016887">
    <property type="term" value="F:ATP hydrolysis activity"/>
    <property type="evidence" value="ECO:0007669"/>
    <property type="project" value="InterPro"/>
</dbReference>
<evidence type="ECO:0000256" key="2">
    <source>
        <dbReference type="ARBA" id="ARBA00022840"/>
    </source>
</evidence>
<keyword evidence="2" id="KW-0067">ATP-binding</keyword>